<protein>
    <recommendedName>
        <fullName evidence="10">Transporter</fullName>
    </recommendedName>
</protein>
<evidence type="ECO:0000313" key="14">
    <source>
        <dbReference type="EnsemblMetazoa" id="CapteP176617"/>
    </source>
</evidence>
<feature type="compositionally biased region" description="Basic and acidic residues" evidence="11">
    <location>
        <begin position="691"/>
        <end position="705"/>
    </location>
</feature>
<feature type="transmembrane region" description="Helical" evidence="12">
    <location>
        <begin position="245"/>
        <end position="262"/>
    </location>
</feature>
<dbReference type="PANTHER" id="PTHR11616:SF321">
    <property type="entry name" value="SODIUM-DEPENDENT NUTRIENT AMINO ACID TRANSPORTER 1-RELATED"/>
    <property type="match status" value="1"/>
</dbReference>
<feature type="region of interest" description="Disordered" evidence="11">
    <location>
        <begin position="1"/>
        <end position="33"/>
    </location>
</feature>
<keyword evidence="3 10" id="KW-0813">Transport</keyword>
<evidence type="ECO:0000256" key="9">
    <source>
        <dbReference type="PIRSR" id="PIRSR600175-2"/>
    </source>
</evidence>
<evidence type="ECO:0000256" key="5">
    <source>
        <dbReference type="ARBA" id="ARBA00022989"/>
    </source>
</evidence>
<keyword evidence="6 12" id="KW-0472">Membrane</keyword>
<evidence type="ECO:0000256" key="4">
    <source>
        <dbReference type="ARBA" id="ARBA00022692"/>
    </source>
</evidence>
<dbReference type="GO" id="GO:0005886">
    <property type="term" value="C:plasma membrane"/>
    <property type="evidence" value="ECO:0007669"/>
    <property type="project" value="TreeGrafter"/>
</dbReference>
<feature type="transmembrane region" description="Helical" evidence="12">
    <location>
        <begin position="462"/>
        <end position="483"/>
    </location>
</feature>
<evidence type="ECO:0000256" key="3">
    <source>
        <dbReference type="ARBA" id="ARBA00022448"/>
    </source>
</evidence>
<evidence type="ECO:0000256" key="7">
    <source>
        <dbReference type="ARBA" id="ARBA00023180"/>
    </source>
</evidence>
<dbReference type="Pfam" id="PF00209">
    <property type="entry name" value="SNF"/>
    <property type="match status" value="1"/>
</dbReference>
<dbReference type="PROSITE" id="PS00610">
    <property type="entry name" value="NA_NEUROTRAN_SYMP_1"/>
    <property type="match status" value="1"/>
</dbReference>
<feature type="region of interest" description="Disordered" evidence="11">
    <location>
        <begin position="655"/>
        <end position="712"/>
    </location>
</feature>
<dbReference type="OMA" id="SIWYINP"/>
<dbReference type="OrthoDB" id="6581954at2759"/>
<keyword evidence="10" id="KW-0769">Symport</keyword>
<keyword evidence="4 10" id="KW-0812">Transmembrane</keyword>
<proteinExistence type="inferred from homology"/>
<feature type="binding site" evidence="8">
    <location>
        <position position="51"/>
    </location>
    <ligand>
        <name>Na(+)</name>
        <dbReference type="ChEBI" id="CHEBI:29101"/>
        <label>1</label>
    </ligand>
</feature>
<feature type="binding site" evidence="8">
    <location>
        <position position="402"/>
    </location>
    <ligand>
        <name>Na(+)</name>
        <dbReference type="ChEBI" id="CHEBI:29101"/>
        <label>1</label>
    </ligand>
</feature>
<feature type="transmembrane region" description="Helical" evidence="12">
    <location>
        <begin position="216"/>
        <end position="236"/>
    </location>
</feature>
<keyword evidence="7" id="KW-0325">Glycoprotein</keyword>
<feature type="disulfide bond" evidence="9">
    <location>
        <begin position="153"/>
        <end position="162"/>
    </location>
</feature>
<evidence type="ECO:0000256" key="11">
    <source>
        <dbReference type="SAM" id="MobiDB-lite"/>
    </source>
</evidence>
<dbReference type="PANTHER" id="PTHR11616">
    <property type="entry name" value="SODIUM/CHLORIDE DEPENDENT TRANSPORTER"/>
    <property type="match status" value="1"/>
</dbReference>
<evidence type="ECO:0000313" key="15">
    <source>
        <dbReference type="Proteomes" id="UP000014760"/>
    </source>
</evidence>
<feature type="transmembrane region" description="Helical" evidence="12">
    <location>
        <begin position="294"/>
        <end position="315"/>
    </location>
</feature>
<feature type="transmembrane region" description="Helical" evidence="12">
    <location>
        <begin position="386"/>
        <end position="411"/>
    </location>
</feature>
<dbReference type="InterPro" id="IPR037272">
    <property type="entry name" value="SNS_sf"/>
</dbReference>
<evidence type="ECO:0000256" key="8">
    <source>
        <dbReference type="PIRSR" id="PIRSR600175-1"/>
    </source>
</evidence>
<feature type="compositionally biased region" description="Polar residues" evidence="11">
    <location>
        <begin position="1"/>
        <end position="15"/>
    </location>
</feature>
<feature type="binding site" evidence="8">
    <location>
        <position position="48"/>
    </location>
    <ligand>
        <name>Na(+)</name>
        <dbReference type="ChEBI" id="CHEBI:29101"/>
        <label>1</label>
    </ligand>
</feature>
<accession>R7UA60</accession>
<feature type="transmembrane region" description="Helical" evidence="12">
    <location>
        <begin position="72"/>
        <end position="93"/>
    </location>
</feature>
<feature type="transmembrane region" description="Helical" evidence="12">
    <location>
        <begin position="114"/>
        <end position="141"/>
    </location>
</feature>
<keyword evidence="8" id="KW-0479">Metal-binding</keyword>
<feature type="transmembrane region" description="Helical" evidence="12">
    <location>
        <begin position="503"/>
        <end position="527"/>
    </location>
</feature>
<keyword evidence="15" id="KW-1185">Reference proteome</keyword>
<feature type="binding site" evidence="8">
    <location>
        <position position="333"/>
    </location>
    <ligand>
        <name>Na(+)</name>
        <dbReference type="ChEBI" id="CHEBI:29101"/>
        <label>1</label>
    </ligand>
</feature>
<name>R7UA60_CAPTE</name>
<feature type="transmembrane region" description="Helical" evidence="12">
    <location>
        <begin position="547"/>
        <end position="566"/>
    </location>
</feature>
<dbReference type="AlphaFoldDB" id="R7UA60"/>
<dbReference type="GO" id="GO:0089718">
    <property type="term" value="P:amino acid import across plasma membrane"/>
    <property type="evidence" value="ECO:0007669"/>
    <property type="project" value="TreeGrafter"/>
</dbReference>
<sequence length="712" mass="79707">MGSEKNGSSKEQQVAITPIKDVEDNTSEDEGERGNWGGQLEFILTCVGYAVGLGNVWRFPYLVYKNGGGAFLIPYFLMLALVGLPLFFMELAFGQFASLGPLAIWEINPLMKGLGYSMVITNTCIGVYYNVIVAWSIYFFFASMTDVLPWETCDNWWNTERCHTTEQFRNFSLANQTNITINNMTYDRADLLTPSEEYYYQGVLRLSDGMDEPGEIVWQLALCLLLAWTIVFFVLIKGISSLGKVVYFSSIFPYVLLTIMLIRGATLEGSLDGVIYYLEPDFDRLSDAQVWSQAATQIFFSLSACTGGLIAMASYNKFDNNCKRDSFLVPIINCGTSFYSGFVIFSVLGFMAQEKMVDVEDVAASGPGLVFVVYPEGLTQMPVAPVWSVLFFFMLITLGFSSEFSMMECFFSSFIDEYPDLLRKSKKRAIMFRAFFCFIFFLIGLAMVTQGGFYLFNIVDEFISGFPLLFVGLFESIAVQYIYGYKNFSNDVELMLGQKPGIFFMVTWTFFVPVILIAVIIFMAVQWEPYILFEGIDEYSYPDWCMGIGWGIVALCLATIPLVFLYKCIQGGGIKKIPEMSQPTADWHPALKKNRGGRYAPDKNAIHFPGKRDSIASDAESVVGGNFTFHTNLGFDSSEPMDTFAPGNGVSYSISKEPDSGIESKYTSQTNQGFDSSEPTGSSNTVFTISKELDNENITNEKAENDYVSSSL</sequence>
<dbReference type="GO" id="GO:0046872">
    <property type="term" value="F:metal ion binding"/>
    <property type="evidence" value="ECO:0007669"/>
    <property type="project" value="UniProtKB-KW"/>
</dbReference>
<keyword evidence="5 12" id="KW-1133">Transmembrane helix</keyword>
<dbReference type="HOGENOM" id="CLU_006855_9_5_1"/>
<dbReference type="EMBL" id="AMQN01008625">
    <property type="status" value="NOT_ANNOTATED_CDS"/>
    <property type="molecule type" value="Genomic_DNA"/>
</dbReference>
<feature type="transmembrane region" description="Helical" evidence="12">
    <location>
        <begin position="432"/>
        <end position="456"/>
    </location>
</feature>
<dbReference type="Proteomes" id="UP000014760">
    <property type="component" value="Unassembled WGS sequence"/>
</dbReference>
<keyword evidence="9" id="KW-1015">Disulfide bond</keyword>
<reference evidence="15" key="1">
    <citation type="submission" date="2012-12" db="EMBL/GenBank/DDBJ databases">
        <authorList>
            <person name="Hellsten U."/>
            <person name="Grimwood J."/>
            <person name="Chapman J.A."/>
            <person name="Shapiro H."/>
            <person name="Aerts A."/>
            <person name="Otillar R.P."/>
            <person name="Terry A.Y."/>
            <person name="Boore J.L."/>
            <person name="Simakov O."/>
            <person name="Marletaz F."/>
            <person name="Cho S.-J."/>
            <person name="Edsinger-Gonzales E."/>
            <person name="Havlak P."/>
            <person name="Kuo D.-H."/>
            <person name="Larsson T."/>
            <person name="Lv J."/>
            <person name="Arendt D."/>
            <person name="Savage R."/>
            <person name="Osoegawa K."/>
            <person name="de Jong P."/>
            <person name="Lindberg D.R."/>
            <person name="Seaver E.C."/>
            <person name="Weisblat D.A."/>
            <person name="Putnam N.H."/>
            <person name="Grigoriev I.V."/>
            <person name="Rokhsar D.S."/>
        </authorList>
    </citation>
    <scope>NUCLEOTIDE SEQUENCE</scope>
    <source>
        <strain evidence="15">I ESC-2004</strain>
    </source>
</reference>
<evidence type="ECO:0000313" key="13">
    <source>
        <dbReference type="EMBL" id="ELU02986.1"/>
    </source>
</evidence>
<evidence type="ECO:0000256" key="10">
    <source>
        <dbReference type="RuleBase" id="RU003732"/>
    </source>
</evidence>
<feature type="transmembrane region" description="Helical" evidence="12">
    <location>
        <begin position="42"/>
        <end position="60"/>
    </location>
</feature>
<feature type="binding site" evidence="8">
    <location>
        <position position="398"/>
    </location>
    <ligand>
        <name>Na(+)</name>
        <dbReference type="ChEBI" id="CHEBI:29101"/>
        <label>1</label>
    </ligand>
</feature>
<dbReference type="PROSITE" id="PS00754">
    <property type="entry name" value="NA_NEUROTRAN_SYMP_2"/>
    <property type="match status" value="1"/>
</dbReference>
<dbReference type="SUPFAM" id="SSF161070">
    <property type="entry name" value="SNF-like"/>
    <property type="match status" value="1"/>
</dbReference>
<comment type="similarity">
    <text evidence="2 10">Belongs to the sodium:neurotransmitter symporter (SNF) (TC 2.A.22) family.</text>
</comment>
<feature type="transmembrane region" description="Helical" evidence="12">
    <location>
        <begin position="327"/>
        <end position="352"/>
    </location>
</feature>
<organism evidence="13">
    <name type="scientific">Capitella teleta</name>
    <name type="common">Polychaete worm</name>
    <dbReference type="NCBI Taxonomy" id="283909"/>
    <lineage>
        <taxon>Eukaryota</taxon>
        <taxon>Metazoa</taxon>
        <taxon>Spiralia</taxon>
        <taxon>Lophotrochozoa</taxon>
        <taxon>Annelida</taxon>
        <taxon>Polychaeta</taxon>
        <taxon>Sedentaria</taxon>
        <taxon>Scolecida</taxon>
        <taxon>Capitellidae</taxon>
        <taxon>Capitella</taxon>
    </lineage>
</organism>
<keyword evidence="8" id="KW-0915">Sodium</keyword>
<dbReference type="GO" id="GO:0005283">
    <property type="term" value="F:amino acid:sodium symporter activity"/>
    <property type="evidence" value="ECO:0007669"/>
    <property type="project" value="TreeGrafter"/>
</dbReference>
<evidence type="ECO:0000256" key="1">
    <source>
        <dbReference type="ARBA" id="ARBA00004141"/>
    </source>
</evidence>
<evidence type="ECO:0000256" key="6">
    <source>
        <dbReference type="ARBA" id="ARBA00023136"/>
    </source>
</evidence>
<gene>
    <name evidence="13" type="ORF">CAPTEDRAFT_176617</name>
</gene>
<dbReference type="EnsemblMetazoa" id="CapteT176617">
    <property type="protein sequence ID" value="CapteP176617"/>
    <property type="gene ID" value="CapteG176617"/>
</dbReference>
<feature type="binding site" evidence="8">
    <location>
        <position position="55"/>
    </location>
    <ligand>
        <name>Na(+)</name>
        <dbReference type="ChEBI" id="CHEBI:29101"/>
        <label>1</label>
    </ligand>
</feature>
<comment type="subcellular location">
    <subcellularLocation>
        <location evidence="1">Membrane</location>
        <topology evidence="1">Multi-pass membrane protein</topology>
    </subcellularLocation>
</comment>
<dbReference type="EMBL" id="KB303586">
    <property type="protein sequence ID" value="ELU02986.1"/>
    <property type="molecule type" value="Genomic_DNA"/>
</dbReference>
<dbReference type="PRINTS" id="PR00176">
    <property type="entry name" value="NANEUSMPORT"/>
</dbReference>
<feature type="compositionally biased region" description="Polar residues" evidence="11">
    <location>
        <begin position="665"/>
        <end position="688"/>
    </location>
</feature>
<evidence type="ECO:0000256" key="2">
    <source>
        <dbReference type="ARBA" id="ARBA00006459"/>
    </source>
</evidence>
<dbReference type="InterPro" id="IPR000175">
    <property type="entry name" value="Na/ntran_symport"/>
</dbReference>
<feature type="binding site" evidence="8">
    <location>
        <position position="50"/>
    </location>
    <ligand>
        <name>Na(+)</name>
        <dbReference type="ChEBI" id="CHEBI:29101"/>
        <label>1</label>
    </ligand>
</feature>
<dbReference type="PROSITE" id="PS50267">
    <property type="entry name" value="NA_NEUROTRAN_SYMP_3"/>
    <property type="match status" value="1"/>
</dbReference>
<reference evidence="13 15" key="2">
    <citation type="journal article" date="2013" name="Nature">
        <title>Insights into bilaterian evolution from three spiralian genomes.</title>
        <authorList>
            <person name="Simakov O."/>
            <person name="Marletaz F."/>
            <person name="Cho S.J."/>
            <person name="Edsinger-Gonzales E."/>
            <person name="Havlak P."/>
            <person name="Hellsten U."/>
            <person name="Kuo D.H."/>
            <person name="Larsson T."/>
            <person name="Lv J."/>
            <person name="Arendt D."/>
            <person name="Savage R."/>
            <person name="Osoegawa K."/>
            <person name="de Jong P."/>
            <person name="Grimwood J."/>
            <person name="Chapman J.A."/>
            <person name="Shapiro H."/>
            <person name="Aerts A."/>
            <person name="Otillar R.P."/>
            <person name="Terry A.Y."/>
            <person name="Boore J.L."/>
            <person name="Grigoriev I.V."/>
            <person name="Lindberg D.R."/>
            <person name="Seaver E.C."/>
            <person name="Weisblat D.A."/>
            <person name="Putnam N.H."/>
            <person name="Rokhsar D.S."/>
        </authorList>
    </citation>
    <scope>NUCLEOTIDE SEQUENCE</scope>
    <source>
        <strain evidence="13 15">I ESC-2004</strain>
    </source>
</reference>
<feature type="binding site" evidence="8">
    <location>
        <position position="301"/>
    </location>
    <ligand>
        <name>Na(+)</name>
        <dbReference type="ChEBI" id="CHEBI:29101"/>
        <label>1</label>
    </ligand>
</feature>
<evidence type="ECO:0000256" key="12">
    <source>
        <dbReference type="SAM" id="Phobius"/>
    </source>
</evidence>
<reference evidence="14" key="3">
    <citation type="submission" date="2015-06" db="UniProtKB">
        <authorList>
            <consortium name="EnsemblMetazoa"/>
        </authorList>
    </citation>
    <scope>IDENTIFICATION</scope>
</reference>